<reference evidence="1" key="1">
    <citation type="submission" date="2018-11" db="EMBL/GenBank/DDBJ databases">
        <authorList>
            <consortium name="Pathogen Informatics"/>
        </authorList>
    </citation>
    <scope>NUCLEOTIDE SEQUENCE</scope>
</reference>
<comment type="caution">
    <text evidence="1">The sequence shown here is derived from an EMBL/GenBank/DDBJ whole genome shotgun (WGS) entry which is preliminary data.</text>
</comment>
<gene>
    <name evidence="1" type="ORF">PXEA_LOCUS22613</name>
</gene>
<evidence type="ECO:0000313" key="1">
    <source>
        <dbReference type="EMBL" id="VEL29173.1"/>
    </source>
</evidence>
<dbReference type="EMBL" id="CAAALY010100922">
    <property type="protein sequence ID" value="VEL29173.1"/>
    <property type="molecule type" value="Genomic_DNA"/>
</dbReference>
<accession>A0A3S5AQ13</accession>
<dbReference type="AlphaFoldDB" id="A0A3S5AQ13"/>
<name>A0A3S5AQ13_9PLAT</name>
<organism evidence="1 2">
    <name type="scientific">Protopolystoma xenopodis</name>
    <dbReference type="NCBI Taxonomy" id="117903"/>
    <lineage>
        <taxon>Eukaryota</taxon>
        <taxon>Metazoa</taxon>
        <taxon>Spiralia</taxon>
        <taxon>Lophotrochozoa</taxon>
        <taxon>Platyhelminthes</taxon>
        <taxon>Monogenea</taxon>
        <taxon>Polyopisthocotylea</taxon>
        <taxon>Polystomatidea</taxon>
        <taxon>Polystomatidae</taxon>
        <taxon>Protopolystoma</taxon>
    </lineage>
</organism>
<proteinExistence type="predicted"/>
<dbReference type="Proteomes" id="UP000784294">
    <property type="component" value="Unassembled WGS sequence"/>
</dbReference>
<keyword evidence="2" id="KW-1185">Reference proteome</keyword>
<protein>
    <submittedName>
        <fullName evidence="1">Uncharacterized protein</fullName>
    </submittedName>
</protein>
<evidence type="ECO:0000313" key="2">
    <source>
        <dbReference type="Proteomes" id="UP000784294"/>
    </source>
</evidence>
<sequence length="69" mass="8266">MSGRVRELEEERARLHSNTSQCASQLDRIKKSLFENRERVETLESENAALRKVIILNEEYHIIFIVFRY</sequence>